<accession>A0A067Q2E1</accession>
<feature type="region of interest" description="Disordered" evidence="1">
    <location>
        <begin position="74"/>
        <end position="116"/>
    </location>
</feature>
<dbReference type="EMBL" id="KL197713">
    <property type="protein sequence ID" value="KDQ61233.1"/>
    <property type="molecule type" value="Genomic_DNA"/>
</dbReference>
<dbReference type="InParanoid" id="A0A067Q2E1"/>
<evidence type="ECO:0000256" key="3">
    <source>
        <dbReference type="SAM" id="SignalP"/>
    </source>
</evidence>
<dbReference type="Proteomes" id="UP000027265">
    <property type="component" value="Unassembled WGS sequence"/>
</dbReference>
<organism evidence="4 5">
    <name type="scientific">Jaapia argillacea MUCL 33604</name>
    <dbReference type="NCBI Taxonomy" id="933084"/>
    <lineage>
        <taxon>Eukaryota</taxon>
        <taxon>Fungi</taxon>
        <taxon>Dikarya</taxon>
        <taxon>Basidiomycota</taxon>
        <taxon>Agaricomycotina</taxon>
        <taxon>Agaricomycetes</taxon>
        <taxon>Agaricomycetidae</taxon>
        <taxon>Jaapiales</taxon>
        <taxon>Jaapiaceae</taxon>
        <taxon>Jaapia</taxon>
    </lineage>
</organism>
<proteinExistence type="predicted"/>
<dbReference type="AlphaFoldDB" id="A0A067Q2E1"/>
<feature type="chain" id="PRO_5001647205" description="Gram-positive cocci surface proteins LPxTG domain-containing protein" evidence="3">
    <location>
        <begin position="25"/>
        <end position="116"/>
    </location>
</feature>
<feature type="transmembrane region" description="Helical" evidence="2">
    <location>
        <begin position="43"/>
        <end position="63"/>
    </location>
</feature>
<keyword evidence="3" id="KW-0732">Signal</keyword>
<evidence type="ECO:0000256" key="2">
    <source>
        <dbReference type="SAM" id="Phobius"/>
    </source>
</evidence>
<evidence type="ECO:0000313" key="4">
    <source>
        <dbReference type="EMBL" id="KDQ61233.1"/>
    </source>
</evidence>
<evidence type="ECO:0008006" key="6">
    <source>
        <dbReference type="Google" id="ProtNLM"/>
    </source>
</evidence>
<sequence length="116" mass="12819">MSAMFTIALHLFISLSCLFTHVRAQEQNNDNAPVAQSSPTLEIVMGVLFGIVILLAAGAIIYAKTRRRRRYDDLADPSLSHTTTSSHHNLKNGHNEKGLRTPFESVLRPPPRAAQV</sequence>
<evidence type="ECO:0000313" key="5">
    <source>
        <dbReference type="Proteomes" id="UP000027265"/>
    </source>
</evidence>
<keyword evidence="5" id="KW-1185">Reference proteome</keyword>
<name>A0A067Q2E1_9AGAM</name>
<feature type="signal peptide" evidence="3">
    <location>
        <begin position="1"/>
        <end position="24"/>
    </location>
</feature>
<keyword evidence="2" id="KW-0812">Transmembrane</keyword>
<gene>
    <name evidence="4" type="ORF">JAAARDRAFT_32235</name>
</gene>
<reference evidence="5" key="1">
    <citation type="journal article" date="2014" name="Proc. Natl. Acad. Sci. U.S.A.">
        <title>Extensive sampling of basidiomycete genomes demonstrates inadequacy of the white-rot/brown-rot paradigm for wood decay fungi.</title>
        <authorList>
            <person name="Riley R."/>
            <person name="Salamov A.A."/>
            <person name="Brown D.W."/>
            <person name="Nagy L.G."/>
            <person name="Floudas D."/>
            <person name="Held B.W."/>
            <person name="Levasseur A."/>
            <person name="Lombard V."/>
            <person name="Morin E."/>
            <person name="Otillar R."/>
            <person name="Lindquist E.A."/>
            <person name="Sun H."/>
            <person name="LaButti K.M."/>
            <person name="Schmutz J."/>
            <person name="Jabbour D."/>
            <person name="Luo H."/>
            <person name="Baker S.E."/>
            <person name="Pisabarro A.G."/>
            <person name="Walton J.D."/>
            <person name="Blanchette R.A."/>
            <person name="Henrissat B."/>
            <person name="Martin F."/>
            <person name="Cullen D."/>
            <person name="Hibbett D.S."/>
            <person name="Grigoriev I.V."/>
        </authorList>
    </citation>
    <scope>NUCLEOTIDE SEQUENCE [LARGE SCALE GENOMIC DNA]</scope>
    <source>
        <strain evidence="5">MUCL 33604</strain>
    </source>
</reference>
<dbReference type="HOGENOM" id="CLU_2097225_0_0_1"/>
<keyword evidence="2" id="KW-1133">Transmembrane helix</keyword>
<keyword evidence="2" id="KW-0472">Membrane</keyword>
<evidence type="ECO:0000256" key="1">
    <source>
        <dbReference type="SAM" id="MobiDB-lite"/>
    </source>
</evidence>
<protein>
    <recommendedName>
        <fullName evidence="6">Gram-positive cocci surface proteins LPxTG domain-containing protein</fullName>
    </recommendedName>
</protein>